<evidence type="ECO:0000313" key="2">
    <source>
        <dbReference type="Proteomes" id="UP000051999"/>
    </source>
</evidence>
<evidence type="ECO:0000313" key="1">
    <source>
        <dbReference type="EMBL" id="KRL55036.1"/>
    </source>
</evidence>
<dbReference type="OrthoDB" id="2303744at2"/>
<dbReference type="RefSeq" id="WP_017260549.1">
    <property type="nucleotide sequence ID" value="NZ_AUAW01000007.1"/>
</dbReference>
<comment type="caution">
    <text evidence="1">The sequence shown here is derived from an EMBL/GenBank/DDBJ whole genome shotgun (WGS) entry which is preliminary data.</text>
</comment>
<dbReference type="AlphaFoldDB" id="A0A0R1RE63"/>
<accession>A0A0R1RE63</accession>
<sequence>MQLVLVNRQTKVKKIINDCESIALIDADQQTHLPQYYVPNARQQLGAVAFVLTRTRQEPCTFKTSQWEIRHD</sequence>
<keyword evidence="2" id="KW-1185">Reference proteome</keyword>
<reference evidence="1 2" key="1">
    <citation type="journal article" date="2015" name="Genome Announc.">
        <title>Expanding the biotechnology potential of lactobacilli through comparative genomics of 213 strains and associated genera.</title>
        <authorList>
            <person name="Sun Z."/>
            <person name="Harris H.M."/>
            <person name="McCann A."/>
            <person name="Guo C."/>
            <person name="Argimon S."/>
            <person name="Zhang W."/>
            <person name="Yang X."/>
            <person name="Jeffery I.B."/>
            <person name="Cooney J.C."/>
            <person name="Kagawa T.F."/>
            <person name="Liu W."/>
            <person name="Song Y."/>
            <person name="Salvetti E."/>
            <person name="Wrobel A."/>
            <person name="Rasinkangas P."/>
            <person name="Parkhill J."/>
            <person name="Rea M.C."/>
            <person name="O'Sullivan O."/>
            <person name="Ritari J."/>
            <person name="Douillard F.P."/>
            <person name="Paul Ross R."/>
            <person name="Yang R."/>
            <person name="Briner A.E."/>
            <person name="Felis G.E."/>
            <person name="de Vos W.M."/>
            <person name="Barrangou R."/>
            <person name="Klaenhammer T.R."/>
            <person name="Caufield P.W."/>
            <person name="Cui Y."/>
            <person name="Zhang H."/>
            <person name="O'Toole P.W."/>
        </authorList>
    </citation>
    <scope>NUCLEOTIDE SEQUENCE [LARGE SCALE GENOMIC DNA]</scope>
    <source>
        <strain evidence="1 2">DSM 15814</strain>
    </source>
</reference>
<gene>
    <name evidence="1" type="ORF">FD35_GL002490</name>
</gene>
<proteinExistence type="predicted"/>
<dbReference type="EMBL" id="AZFF01000007">
    <property type="protein sequence ID" value="KRL55036.1"/>
    <property type="molecule type" value="Genomic_DNA"/>
</dbReference>
<protein>
    <submittedName>
        <fullName evidence="1">Uncharacterized protein</fullName>
    </submittedName>
</protein>
<dbReference type="PATRIC" id="fig|1114972.6.peg.2554"/>
<organism evidence="1 2">
    <name type="scientific">Furfurilactobacillus rossiae DSM 15814</name>
    <dbReference type="NCBI Taxonomy" id="1114972"/>
    <lineage>
        <taxon>Bacteria</taxon>
        <taxon>Bacillati</taxon>
        <taxon>Bacillota</taxon>
        <taxon>Bacilli</taxon>
        <taxon>Lactobacillales</taxon>
        <taxon>Lactobacillaceae</taxon>
        <taxon>Furfurilactobacillus</taxon>
    </lineage>
</organism>
<dbReference type="Proteomes" id="UP000051999">
    <property type="component" value="Unassembled WGS sequence"/>
</dbReference>
<name>A0A0R1RE63_9LACO</name>